<evidence type="ECO:0000313" key="1">
    <source>
        <dbReference type="EMBL" id="KAK8837788.1"/>
    </source>
</evidence>
<evidence type="ECO:0008006" key="3">
    <source>
        <dbReference type="Google" id="ProtNLM"/>
    </source>
</evidence>
<keyword evidence="2" id="KW-1185">Reference proteome</keyword>
<sequence length="558" mass="62850">MQTKFSALIPSIISGNNEYDSKPQESQYFWHSFFLLKPEFLVMQNALSSNYSIPALRTLIGKCIDAIGIRDQSQVSKMRRANASYLLVQIFESLWPRIRAGTFGVVAINILCGLDEAEKFFDRLFGAILSQTDSEPALVLLSILAATRDIETNALTDFFTQNCKGITQYCSIASDLHLLLFSLLLQLDRPSGPFIQHFKSIKDPIFNSLIANLIARCSQLYLCCKPKAKGFFQRETSAPSVAKLGLYVPSDFQMPMYFLIFEPFVDAAVLCFYELSTTPDLANSALTSAALCLLSHVVTAPYTPHAGDRMRMLLLGFASLFDNTPSAVSLPFDYQQFRSCFNNRVAELRECTIGAMALDVISYLLQIKQNVEPIAGIIGRIIYTILYTFTQYRGNNNVRWKPLFERIFGYCRKTIGLNSQFNGFSFLIIAICSSFRAALFKKDDGYINLIQAISKEPAISACNYEIPDSLNSSADFLKKCRTHVQKLTESVGPELGDMPDSQVESTLPNIKIEEVPHDTFPQIEKFSECPDYTQLFHIFSRQHCENIQAFLQYAVSHI</sequence>
<reference evidence="1 2" key="1">
    <citation type="submission" date="2024-04" db="EMBL/GenBank/DDBJ databases">
        <title>Tritrichomonas musculus Genome.</title>
        <authorList>
            <person name="Alves-Ferreira E."/>
            <person name="Grigg M."/>
            <person name="Lorenzi H."/>
            <person name="Galac M."/>
        </authorList>
    </citation>
    <scope>NUCLEOTIDE SEQUENCE [LARGE SCALE GENOMIC DNA]</scope>
    <source>
        <strain evidence="1 2">EAF2021</strain>
    </source>
</reference>
<proteinExistence type="predicted"/>
<accession>A0ABR2GV32</accession>
<dbReference type="Proteomes" id="UP001470230">
    <property type="component" value="Unassembled WGS sequence"/>
</dbReference>
<protein>
    <recommendedName>
        <fullName evidence="3">Dymeclin</fullName>
    </recommendedName>
</protein>
<gene>
    <name evidence="1" type="ORF">M9Y10_036326</name>
</gene>
<organism evidence="1 2">
    <name type="scientific">Tritrichomonas musculus</name>
    <dbReference type="NCBI Taxonomy" id="1915356"/>
    <lineage>
        <taxon>Eukaryota</taxon>
        <taxon>Metamonada</taxon>
        <taxon>Parabasalia</taxon>
        <taxon>Tritrichomonadida</taxon>
        <taxon>Tritrichomonadidae</taxon>
        <taxon>Tritrichomonas</taxon>
    </lineage>
</organism>
<name>A0ABR2GV32_9EUKA</name>
<evidence type="ECO:0000313" key="2">
    <source>
        <dbReference type="Proteomes" id="UP001470230"/>
    </source>
</evidence>
<dbReference type="EMBL" id="JAPFFF010000058">
    <property type="protein sequence ID" value="KAK8837788.1"/>
    <property type="molecule type" value="Genomic_DNA"/>
</dbReference>
<comment type="caution">
    <text evidence="1">The sequence shown here is derived from an EMBL/GenBank/DDBJ whole genome shotgun (WGS) entry which is preliminary data.</text>
</comment>